<keyword evidence="2" id="KW-0238">DNA-binding</keyword>
<evidence type="ECO:0000313" key="6">
    <source>
        <dbReference type="Proteomes" id="UP000663440"/>
    </source>
</evidence>
<reference evidence="5 6" key="1">
    <citation type="submission" date="2021-03" db="EMBL/GenBank/DDBJ databases">
        <title>Flavobacterium kribbensis sp. nov, an endophytic bacteria, isolated from soybean.</title>
        <authorList>
            <person name="Lee J."/>
            <person name="Seo J."/>
        </authorList>
    </citation>
    <scope>NUCLEOTIDE SEQUENCE [LARGE SCALE GENOMIC DNA]</scope>
    <source>
        <strain evidence="5 6">BB8</strain>
    </source>
</reference>
<name>A0ABX7QB58_9FLAO</name>
<keyword evidence="6" id="KW-1185">Reference proteome</keyword>
<evidence type="ECO:0000256" key="1">
    <source>
        <dbReference type="ARBA" id="ARBA00023015"/>
    </source>
</evidence>
<dbReference type="PANTHER" id="PTHR43280">
    <property type="entry name" value="ARAC-FAMILY TRANSCRIPTIONAL REGULATOR"/>
    <property type="match status" value="1"/>
</dbReference>
<dbReference type="SUPFAM" id="SSF46689">
    <property type="entry name" value="Homeodomain-like"/>
    <property type="match status" value="2"/>
</dbReference>
<dbReference type="RefSeq" id="WP_207295469.1">
    <property type="nucleotide sequence ID" value="NZ_CP071448.1"/>
</dbReference>
<organism evidence="5 6">
    <name type="scientific">Flavobacterium endoglycinae</name>
    <dbReference type="NCBI Taxonomy" id="2816357"/>
    <lineage>
        <taxon>Bacteria</taxon>
        <taxon>Pseudomonadati</taxon>
        <taxon>Bacteroidota</taxon>
        <taxon>Flavobacteriia</taxon>
        <taxon>Flavobacteriales</taxon>
        <taxon>Flavobacteriaceae</taxon>
        <taxon>Flavobacterium</taxon>
    </lineage>
</organism>
<evidence type="ECO:0000313" key="5">
    <source>
        <dbReference type="EMBL" id="QSW88264.1"/>
    </source>
</evidence>
<dbReference type="PROSITE" id="PS00041">
    <property type="entry name" value="HTH_ARAC_FAMILY_1"/>
    <property type="match status" value="1"/>
</dbReference>
<dbReference type="EMBL" id="CP071448">
    <property type="protein sequence ID" value="QSW88264.1"/>
    <property type="molecule type" value="Genomic_DNA"/>
</dbReference>
<gene>
    <name evidence="5" type="ORF">J0383_18615</name>
</gene>
<proteinExistence type="predicted"/>
<evidence type="ECO:0000256" key="3">
    <source>
        <dbReference type="ARBA" id="ARBA00023163"/>
    </source>
</evidence>
<protein>
    <submittedName>
        <fullName evidence="5">Helix-turn-helix transcriptional regulator</fullName>
    </submittedName>
</protein>
<dbReference type="InterPro" id="IPR018062">
    <property type="entry name" value="HTH_AraC-typ_CS"/>
</dbReference>
<sequence>MNFYQKEINRISKICYKNEGQIKTVIRTKKFIENNFEQELNLDVLSDSQFTSKFHLLRLFKKYYGMTPMQYLIDRRIEKSKEYLRNGMPVTQTCFAVGFESPSSFSTLFKTKIGIAPMEFQKRAIFAK</sequence>
<dbReference type="InterPro" id="IPR009057">
    <property type="entry name" value="Homeodomain-like_sf"/>
</dbReference>
<keyword evidence="1" id="KW-0805">Transcription regulation</keyword>
<feature type="domain" description="HTH araC/xylS-type" evidence="4">
    <location>
        <begin position="26"/>
        <end position="123"/>
    </location>
</feature>
<keyword evidence="3" id="KW-0804">Transcription</keyword>
<dbReference type="PROSITE" id="PS01124">
    <property type="entry name" value="HTH_ARAC_FAMILY_2"/>
    <property type="match status" value="1"/>
</dbReference>
<dbReference type="Proteomes" id="UP000663440">
    <property type="component" value="Chromosome"/>
</dbReference>
<dbReference type="Pfam" id="PF12833">
    <property type="entry name" value="HTH_18"/>
    <property type="match status" value="1"/>
</dbReference>
<dbReference type="Gene3D" id="1.10.10.60">
    <property type="entry name" value="Homeodomain-like"/>
    <property type="match status" value="2"/>
</dbReference>
<evidence type="ECO:0000259" key="4">
    <source>
        <dbReference type="PROSITE" id="PS01124"/>
    </source>
</evidence>
<dbReference type="PANTHER" id="PTHR43280:SF2">
    <property type="entry name" value="HTH-TYPE TRANSCRIPTIONAL REGULATOR EXSA"/>
    <property type="match status" value="1"/>
</dbReference>
<evidence type="ECO:0000256" key="2">
    <source>
        <dbReference type="ARBA" id="ARBA00023125"/>
    </source>
</evidence>
<accession>A0ABX7QB58</accession>
<dbReference type="SMART" id="SM00342">
    <property type="entry name" value="HTH_ARAC"/>
    <property type="match status" value="1"/>
</dbReference>
<dbReference type="InterPro" id="IPR018060">
    <property type="entry name" value="HTH_AraC"/>
</dbReference>